<organism evidence="1">
    <name type="scientific">uncultured Caudovirales phage</name>
    <dbReference type="NCBI Taxonomy" id="2100421"/>
    <lineage>
        <taxon>Viruses</taxon>
        <taxon>Duplodnaviria</taxon>
        <taxon>Heunggongvirae</taxon>
        <taxon>Uroviricota</taxon>
        <taxon>Caudoviricetes</taxon>
        <taxon>Peduoviridae</taxon>
        <taxon>Maltschvirus</taxon>
        <taxon>Maltschvirus maltsch</taxon>
    </lineage>
</organism>
<dbReference type="EMBL" id="LR797503">
    <property type="protein sequence ID" value="CAB4221497.1"/>
    <property type="molecule type" value="Genomic_DNA"/>
</dbReference>
<reference evidence="1" key="1">
    <citation type="submission" date="2020-05" db="EMBL/GenBank/DDBJ databases">
        <authorList>
            <person name="Chiriac C."/>
            <person name="Salcher M."/>
            <person name="Ghai R."/>
            <person name="Kavagutti S V."/>
        </authorList>
    </citation>
    <scope>NUCLEOTIDE SEQUENCE</scope>
</reference>
<protein>
    <submittedName>
        <fullName evidence="1">Uncharacterized protein</fullName>
    </submittedName>
</protein>
<name>A0A6J5T4L1_9CAUD</name>
<evidence type="ECO:0000313" key="1">
    <source>
        <dbReference type="EMBL" id="CAB4221497.1"/>
    </source>
</evidence>
<sequence>MTDKIISYTIKWKQPYSLKQIAVDSEALLEKSGYVEALAVIDRIRKMK</sequence>
<proteinExistence type="predicted"/>
<gene>
    <name evidence="1" type="ORF">UFOVP1636_335</name>
</gene>
<accession>A0A6J5T4L1</accession>